<feature type="transmembrane region" description="Helical" evidence="1">
    <location>
        <begin position="310"/>
        <end position="326"/>
    </location>
</feature>
<dbReference type="Pfam" id="PF02585">
    <property type="entry name" value="PIG-L"/>
    <property type="match status" value="1"/>
</dbReference>
<dbReference type="Gene3D" id="3.40.50.10320">
    <property type="entry name" value="LmbE-like"/>
    <property type="match status" value="1"/>
</dbReference>
<dbReference type="AlphaFoldDB" id="A0A6J6AWU5"/>
<protein>
    <submittedName>
        <fullName evidence="2">Unannotated protein</fullName>
    </submittedName>
</protein>
<feature type="transmembrane region" description="Helical" evidence="1">
    <location>
        <begin position="346"/>
        <end position="363"/>
    </location>
</feature>
<dbReference type="PANTHER" id="PTHR12993:SF11">
    <property type="entry name" value="N-ACETYLGLUCOSAMINYL-PHOSPHATIDYLINOSITOL DE-N-ACETYLASE"/>
    <property type="match status" value="1"/>
</dbReference>
<feature type="transmembrane region" description="Helical" evidence="1">
    <location>
        <begin position="249"/>
        <end position="274"/>
    </location>
</feature>
<keyword evidence="1" id="KW-1133">Transmembrane helix</keyword>
<gene>
    <name evidence="2" type="ORF">UFOPK1410_00054</name>
</gene>
<dbReference type="SUPFAM" id="SSF102588">
    <property type="entry name" value="LmbE-like"/>
    <property type="match status" value="1"/>
</dbReference>
<dbReference type="EMBL" id="CAEZSH010000003">
    <property type="protein sequence ID" value="CAB4531161.1"/>
    <property type="molecule type" value="Genomic_DNA"/>
</dbReference>
<feature type="transmembrane region" description="Helical" evidence="1">
    <location>
        <begin position="286"/>
        <end position="305"/>
    </location>
</feature>
<keyword evidence="1" id="KW-0472">Membrane</keyword>
<reference evidence="2" key="1">
    <citation type="submission" date="2020-05" db="EMBL/GenBank/DDBJ databases">
        <authorList>
            <person name="Chiriac C."/>
            <person name="Salcher M."/>
            <person name="Ghai R."/>
            <person name="Kavagutti S V."/>
        </authorList>
    </citation>
    <scope>NUCLEOTIDE SEQUENCE</scope>
</reference>
<dbReference type="PANTHER" id="PTHR12993">
    <property type="entry name" value="N-ACETYLGLUCOSAMINYL-PHOSPHATIDYLINOSITOL DE-N-ACETYLASE-RELATED"/>
    <property type="match status" value="1"/>
</dbReference>
<evidence type="ECO:0000313" key="2">
    <source>
        <dbReference type="EMBL" id="CAB4531161.1"/>
    </source>
</evidence>
<name>A0A6J6AWU5_9ZZZZ</name>
<keyword evidence="1" id="KW-0812">Transmembrane</keyword>
<accession>A0A6J6AWU5</accession>
<dbReference type="InterPro" id="IPR003737">
    <property type="entry name" value="GlcNAc_PI_deacetylase-related"/>
</dbReference>
<dbReference type="GO" id="GO:0016811">
    <property type="term" value="F:hydrolase activity, acting on carbon-nitrogen (but not peptide) bonds, in linear amides"/>
    <property type="evidence" value="ECO:0007669"/>
    <property type="project" value="TreeGrafter"/>
</dbReference>
<dbReference type="InterPro" id="IPR024078">
    <property type="entry name" value="LmbE-like_dom_sf"/>
</dbReference>
<sequence>MSKPSFKPKRLLLVHAHPDDESLFTGHVIAKAIKDGAEVMVLTLTRGERGRMKLEELKGLEGNLSAVGAFRASELKNALEELGVKSHKFAGTRAYLDSGFKLNPWGRATKPKDLDEMALSAVSTAVISEDIYQVMTSFKPDYLVTYNRRGGFGHPDHKRANEASAMAMRRYAKEVRGRAPQFWVIAEGRERFDVAIGDAETALVKKAALAAHASQIAVFKETYSIVSGKEIRYDRAERLRKSSIRPFQWIKPVALALWALPLGVLLTIVGTMLHTITADDSASTPIGLFVALGITALLALGLRLLRESRGALYLMTLTLIGSLFWLSDENNATGFAVAKNDLGTWWFYGSMAICAVVMLFPRLSSRSLKRGTSGHR</sequence>
<evidence type="ECO:0000256" key="1">
    <source>
        <dbReference type="SAM" id="Phobius"/>
    </source>
</evidence>
<proteinExistence type="predicted"/>
<organism evidence="2">
    <name type="scientific">freshwater metagenome</name>
    <dbReference type="NCBI Taxonomy" id="449393"/>
    <lineage>
        <taxon>unclassified sequences</taxon>
        <taxon>metagenomes</taxon>
        <taxon>ecological metagenomes</taxon>
    </lineage>
</organism>